<dbReference type="Pfam" id="PF08447">
    <property type="entry name" value="PAS_3"/>
    <property type="match status" value="1"/>
</dbReference>
<dbReference type="SUPFAM" id="SSF46785">
    <property type="entry name" value="Winged helix' DNA-binding domain"/>
    <property type="match status" value="1"/>
</dbReference>
<dbReference type="GeneID" id="97548748"/>
<dbReference type="Proteomes" id="UP000245657">
    <property type="component" value="Unassembled WGS sequence"/>
</dbReference>
<dbReference type="InterPro" id="IPR036390">
    <property type="entry name" value="WH_DNA-bd_sf"/>
</dbReference>
<evidence type="ECO:0000259" key="1">
    <source>
        <dbReference type="PROSITE" id="PS50112"/>
    </source>
</evidence>
<dbReference type="NCBIfam" id="TIGR00229">
    <property type="entry name" value="sensory_box"/>
    <property type="match status" value="2"/>
</dbReference>
<dbReference type="PANTHER" id="PTHR44757">
    <property type="entry name" value="DIGUANYLATE CYCLASE DGCP"/>
    <property type="match status" value="1"/>
</dbReference>
<dbReference type="InterPro" id="IPR052155">
    <property type="entry name" value="Biofilm_reg_signaling"/>
</dbReference>
<gene>
    <name evidence="2" type="ORF">DK846_06295</name>
</gene>
<name>A0A2V2MWN6_9EURY</name>
<dbReference type="InterPro" id="IPR000014">
    <property type="entry name" value="PAS"/>
</dbReference>
<dbReference type="OrthoDB" id="3369at2157"/>
<dbReference type="EMBL" id="QGMY01000006">
    <property type="protein sequence ID" value="PWR72574.1"/>
    <property type="molecule type" value="Genomic_DNA"/>
</dbReference>
<dbReference type="PROSITE" id="PS50112">
    <property type="entry name" value="PAS"/>
    <property type="match status" value="2"/>
</dbReference>
<evidence type="ECO:0000313" key="3">
    <source>
        <dbReference type="Proteomes" id="UP000245657"/>
    </source>
</evidence>
<feature type="domain" description="PAS" evidence="1">
    <location>
        <begin position="313"/>
        <end position="384"/>
    </location>
</feature>
<dbReference type="InterPro" id="IPR013655">
    <property type="entry name" value="PAS_fold_3"/>
</dbReference>
<comment type="caution">
    <text evidence="2">The sequence shown here is derived from an EMBL/GenBank/DDBJ whole genome shotgun (WGS) entry which is preliminary data.</text>
</comment>
<sequence length="436" mass="50177">MQKIAGNLTLIKDILRQNPKGMSITDIAEKVGMNKHKVGRYLDILHASGHIDLRTFGMAKVYTPSSRIPLSALLSYTTDLVMVVNEEFQILQANDPMIQLINLDRDQIIHHDLRYIALPDPSVLAFLNELANQIHTPDKINEIRLFSNPQRIFHIRIVPTTFEDGSGGNTVILEDITTEREAIEEIHRSREFFREMISNLSDGLMVASETEIFYVNNRLVEILGYSKEEIATLEPEDIAHPDEKKKVREMVERMLRTPSSLHEIQYWAYKKNGDPVFLNARMSAVPYGDSLRFYVLVSDMSERRKKEEQEYLQTEIIKRAVEQMPRPIYCYRMDGEIFLINQAFCQLFGILDEQAAIGKNIHEVIAPHNLSSFTNRDKDLISQERYITNILEIEQPDGTLIRYSVEKSPITIKNAKCTYIFGVIMTDSPITDNPQT</sequence>
<dbReference type="InterPro" id="IPR035965">
    <property type="entry name" value="PAS-like_dom_sf"/>
</dbReference>
<dbReference type="Pfam" id="PF13426">
    <property type="entry name" value="PAS_9"/>
    <property type="match status" value="1"/>
</dbReference>
<dbReference type="Gene3D" id="3.30.450.20">
    <property type="entry name" value="PAS domain"/>
    <property type="match status" value="3"/>
</dbReference>
<dbReference type="PANTHER" id="PTHR44757:SF2">
    <property type="entry name" value="BIOFILM ARCHITECTURE MAINTENANCE PROTEIN MBAA"/>
    <property type="match status" value="1"/>
</dbReference>
<keyword evidence="3" id="KW-1185">Reference proteome</keyword>
<evidence type="ECO:0000313" key="2">
    <source>
        <dbReference type="EMBL" id="PWR72574.1"/>
    </source>
</evidence>
<dbReference type="AlphaFoldDB" id="A0A2V2MWN6"/>
<proteinExistence type="predicted"/>
<protein>
    <recommendedName>
        <fullName evidence="1">PAS domain-containing protein</fullName>
    </recommendedName>
</protein>
<dbReference type="SUPFAM" id="SSF55785">
    <property type="entry name" value="PYP-like sensor domain (PAS domain)"/>
    <property type="match status" value="3"/>
</dbReference>
<dbReference type="CDD" id="cd00130">
    <property type="entry name" value="PAS"/>
    <property type="match status" value="3"/>
</dbReference>
<reference evidence="2 3" key="1">
    <citation type="submission" date="2018-05" db="EMBL/GenBank/DDBJ databases">
        <title>Draft genome of Methanospirillum lacunae Ki8-1.</title>
        <authorList>
            <person name="Dueholm M.S."/>
            <person name="Nielsen P.H."/>
            <person name="Bakmann L.F."/>
            <person name="Otzen D.E."/>
        </authorList>
    </citation>
    <scope>NUCLEOTIDE SEQUENCE [LARGE SCALE GENOMIC DNA]</scope>
    <source>
        <strain evidence="2 3">Ki8-1</strain>
    </source>
</reference>
<dbReference type="GO" id="GO:0006355">
    <property type="term" value="P:regulation of DNA-templated transcription"/>
    <property type="evidence" value="ECO:0007669"/>
    <property type="project" value="InterPro"/>
</dbReference>
<dbReference type="InterPro" id="IPR013767">
    <property type="entry name" value="PAS_fold"/>
</dbReference>
<dbReference type="SMART" id="SM00091">
    <property type="entry name" value="PAS"/>
    <property type="match status" value="3"/>
</dbReference>
<dbReference type="Pfam" id="PF00989">
    <property type="entry name" value="PAS"/>
    <property type="match status" value="1"/>
</dbReference>
<accession>A0A2V2MWN6</accession>
<organism evidence="2 3">
    <name type="scientific">Methanospirillum lacunae</name>
    <dbReference type="NCBI Taxonomy" id="668570"/>
    <lineage>
        <taxon>Archaea</taxon>
        <taxon>Methanobacteriati</taxon>
        <taxon>Methanobacteriota</taxon>
        <taxon>Stenosarchaea group</taxon>
        <taxon>Methanomicrobia</taxon>
        <taxon>Methanomicrobiales</taxon>
        <taxon>Methanospirillaceae</taxon>
        <taxon>Methanospirillum</taxon>
    </lineage>
</organism>
<dbReference type="RefSeq" id="WP_109968086.1">
    <property type="nucleotide sequence ID" value="NZ_CP176093.1"/>
</dbReference>
<feature type="domain" description="PAS" evidence="1">
    <location>
        <begin position="189"/>
        <end position="258"/>
    </location>
</feature>